<dbReference type="EMBL" id="AZIL01001690">
    <property type="protein sequence ID" value="EWM23340.1"/>
    <property type="molecule type" value="Genomic_DNA"/>
</dbReference>
<accession>W7T8H1</accession>
<comment type="caution">
    <text evidence="2">The sequence shown here is derived from an EMBL/GenBank/DDBJ whole genome shotgun (WGS) entry which is preliminary data.</text>
</comment>
<sequence length="78" mass="8628">MGSVDSLQRGKREPWKGSGGMYSSVGIGRGSWRVNRGREGSVDGPRGSHLTFDWDWLYTNWRVCIESKEGGGTTHANN</sequence>
<reference evidence="2 3" key="1">
    <citation type="journal article" date="2014" name="Mol. Plant">
        <title>Chromosome Scale Genome Assembly and Transcriptome Profiling of Nannochloropsis gaditana in Nitrogen Depletion.</title>
        <authorList>
            <person name="Corteggiani Carpinelli E."/>
            <person name="Telatin A."/>
            <person name="Vitulo N."/>
            <person name="Forcato C."/>
            <person name="D'Angelo M."/>
            <person name="Schiavon R."/>
            <person name="Vezzi A."/>
            <person name="Giacometti G.M."/>
            <person name="Morosinotto T."/>
            <person name="Valle G."/>
        </authorList>
    </citation>
    <scope>NUCLEOTIDE SEQUENCE [LARGE SCALE GENOMIC DNA]</scope>
    <source>
        <strain evidence="2 3">B-31</strain>
    </source>
</reference>
<keyword evidence="3" id="KW-1185">Reference proteome</keyword>
<evidence type="ECO:0000256" key="1">
    <source>
        <dbReference type="SAM" id="MobiDB-lite"/>
    </source>
</evidence>
<feature type="region of interest" description="Disordered" evidence="1">
    <location>
        <begin position="1"/>
        <end position="25"/>
    </location>
</feature>
<gene>
    <name evidence="2" type="ORF">Naga_100053g30</name>
</gene>
<evidence type="ECO:0000313" key="2">
    <source>
        <dbReference type="EMBL" id="EWM23340.1"/>
    </source>
</evidence>
<organism evidence="2 3">
    <name type="scientific">Nannochloropsis gaditana</name>
    <dbReference type="NCBI Taxonomy" id="72520"/>
    <lineage>
        <taxon>Eukaryota</taxon>
        <taxon>Sar</taxon>
        <taxon>Stramenopiles</taxon>
        <taxon>Ochrophyta</taxon>
        <taxon>Eustigmatophyceae</taxon>
        <taxon>Eustigmatales</taxon>
        <taxon>Monodopsidaceae</taxon>
        <taxon>Nannochloropsis</taxon>
    </lineage>
</organism>
<name>W7T8H1_9STRA</name>
<dbReference type="Proteomes" id="UP000019335">
    <property type="component" value="Chromosome 17"/>
</dbReference>
<proteinExistence type="predicted"/>
<protein>
    <submittedName>
        <fullName evidence="2">Uncharacterized protein</fullName>
    </submittedName>
</protein>
<dbReference type="AlphaFoldDB" id="W7T8H1"/>
<evidence type="ECO:0000313" key="3">
    <source>
        <dbReference type="Proteomes" id="UP000019335"/>
    </source>
</evidence>